<feature type="compositionally biased region" description="Polar residues" evidence="1">
    <location>
        <begin position="125"/>
        <end position="134"/>
    </location>
</feature>
<evidence type="ECO:0000313" key="2">
    <source>
        <dbReference type="EMBL" id="PNT62570.1"/>
    </source>
</evidence>
<protein>
    <submittedName>
        <fullName evidence="2 3">Uncharacterized protein</fullName>
    </submittedName>
</protein>
<organism evidence="2">
    <name type="scientific">Brachypodium distachyon</name>
    <name type="common">Purple false brome</name>
    <name type="synonym">Trachynia distachya</name>
    <dbReference type="NCBI Taxonomy" id="15368"/>
    <lineage>
        <taxon>Eukaryota</taxon>
        <taxon>Viridiplantae</taxon>
        <taxon>Streptophyta</taxon>
        <taxon>Embryophyta</taxon>
        <taxon>Tracheophyta</taxon>
        <taxon>Spermatophyta</taxon>
        <taxon>Magnoliopsida</taxon>
        <taxon>Liliopsida</taxon>
        <taxon>Poales</taxon>
        <taxon>Poaceae</taxon>
        <taxon>BOP clade</taxon>
        <taxon>Pooideae</taxon>
        <taxon>Stipodae</taxon>
        <taxon>Brachypodieae</taxon>
        <taxon>Brachypodium</taxon>
    </lineage>
</organism>
<reference evidence="3" key="3">
    <citation type="submission" date="2018-08" db="UniProtKB">
        <authorList>
            <consortium name="EnsemblPlants"/>
        </authorList>
    </citation>
    <scope>IDENTIFICATION</scope>
    <source>
        <strain evidence="3">cv. Bd21</strain>
    </source>
</reference>
<dbReference type="Gramene" id="PNT62571">
    <property type="protein sequence ID" value="PNT62571"/>
    <property type="gene ID" value="BRADI_4g05285v3"/>
</dbReference>
<name>A0A2K2CKL2_BRADI</name>
<dbReference type="EnsemblPlants" id="PNT62571">
    <property type="protein sequence ID" value="PNT62571"/>
    <property type="gene ID" value="BRADI_4g05285v3"/>
</dbReference>
<feature type="compositionally biased region" description="Basic and acidic residues" evidence="1">
    <location>
        <begin position="73"/>
        <end position="88"/>
    </location>
</feature>
<proteinExistence type="predicted"/>
<feature type="compositionally biased region" description="Basic and acidic residues" evidence="1">
    <location>
        <begin position="115"/>
        <end position="124"/>
    </location>
</feature>
<dbReference type="EnsemblPlants" id="PNT62570">
    <property type="protein sequence ID" value="PNT62570"/>
    <property type="gene ID" value="BRADI_4g05285v3"/>
</dbReference>
<evidence type="ECO:0000313" key="3">
    <source>
        <dbReference type="EnsemblPlants" id="PNT62570"/>
    </source>
</evidence>
<dbReference type="Proteomes" id="UP000008810">
    <property type="component" value="Chromosome 4"/>
</dbReference>
<accession>A0A2K2CKL2</accession>
<sequence length="134" mass="14567">MASGRIGDKAKHKELVGGAGTAAAATRRGEWGCCRAESAERRRRPWKREQKEGSWGETPSADLALGGGVDGQTLERNREREEQLETDRGPPATHLAGESKLRANQPLYPAGTNCPREDNQKDNQKASSAFPTPE</sequence>
<dbReference type="EMBL" id="CM000883">
    <property type="protein sequence ID" value="PNT62571.1"/>
    <property type="molecule type" value="Genomic_DNA"/>
</dbReference>
<evidence type="ECO:0000256" key="1">
    <source>
        <dbReference type="SAM" id="MobiDB-lite"/>
    </source>
</evidence>
<dbReference type="AlphaFoldDB" id="A0A2K2CKL2"/>
<feature type="region of interest" description="Disordered" evidence="1">
    <location>
        <begin position="16"/>
        <end position="134"/>
    </location>
</feature>
<reference evidence="2 3" key="1">
    <citation type="journal article" date="2010" name="Nature">
        <title>Genome sequencing and analysis of the model grass Brachypodium distachyon.</title>
        <authorList>
            <consortium name="International Brachypodium Initiative"/>
        </authorList>
    </citation>
    <scope>NUCLEOTIDE SEQUENCE [LARGE SCALE GENOMIC DNA]</scope>
    <source>
        <strain evidence="2 3">Bd21</strain>
    </source>
</reference>
<keyword evidence="4" id="KW-1185">Reference proteome</keyword>
<reference evidence="2" key="2">
    <citation type="submission" date="2017-06" db="EMBL/GenBank/DDBJ databases">
        <title>WGS assembly of Brachypodium distachyon.</title>
        <authorList>
            <consortium name="The International Brachypodium Initiative"/>
            <person name="Lucas S."/>
            <person name="Harmon-Smith M."/>
            <person name="Lail K."/>
            <person name="Tice H."/>
            <person name="Grimwood J."/>
            <person name="Bruce D."/>
            <person name="Barry K."/>
            <person name="Shu S."/>
            <person name="Lindquist E."/>
            <person name="Wang M."/>
            <person name="Pitluck S."/>
            <person name="Vogel J.P."/>
            <person name="Garvin D.F."/>
            <person name="Mockler T.C."/>
            <person name="Schmutz J."/>
            <person name="Rokhsar D."/>
            <person name="Bevan M.W."/>
        </authorList>
    </citation>
    <scope>NUCLEOTIDE SEQUENCE</scope>
    <source>
        <strain evidence="2">Bd21</strain>
    </source>
</reference>
<gene>
    <name evidence="2" type="ORF">BRADI_4g05285v3</name>
</gene>
<dbReference type="EMBL" id="CM000883">
    <property type="protein sequence ID" value="PNT62570.1"/>
    <property type="molecule type" value="Genomic_DNA"/>
</dbReference>
<dbReference type="InParanoid" id="A0A2K2CKL2"/>
<evidence type="ECO:0000313" key="4">
    <source>
        <dbReference type="Proteomes" id="UP000008810"/>
    </source>
</evidence>
<dbReference type="Gramene" id="PNT62570">
    <property type="protein sequence ID" value="PNT62570"/>
    <property type="gene ID" value="BRADI_4g05285v3"/>
</dbReference>